<keyword evidence="2 3" id="KW-0378">Hydrolase</keyword>
<proteinExistence type="inferred from homology"/>
<gene>
    <name evidence="5" type="ORF">BI49514_00949</name>
</gene>
<dbReference type="AlphaFoldDB" id="A0A2H1IHK2"/>
<accession>A0A2H1IHK2</accession>
<reference evidence="6" key="1">
    <citation type="submission" date="2017-03" db="EMBL/GenBank/DDBJ databases">
        <authorList>
            <person name="Monnet C."/>
        </authorList>
    </citation>
    <scope>NUCLEOTIDE SEQUENCE [LARGE SCALE GENOMIC DNA]</scope>
    <source>
        <strain evidence="6">ATCC 49514</strain>
    </source>
</reference>
<dbReference type="PROSITE" id="PS00893">
    <property type="entry name" value="NUDIX_BOX"/>
    <property type="match status" value="1"/>
</dbReference>
<dbReference type="Pfam" id="PF00293">
    <property type="entry name" value="NUDIX"/>
    <property type="match status" value="1"/>
</dbReference>
<evidence type="ECO:0000256" key="3">
    <source>
        <dbReference type="RuleBase" id="RU003476"/>
    </source>
</evidence>
<dbReference type="EMBL" id="FXYX01000004">
    <property type="protein sequence ID" value="SMX74668.1"/>
    <property type="molecule type" value="Genomic_DNA"/>
</dbReference>
<dbReference type="EC" id="3.6.1.55" evidence="5"/>
<sequence>MIVLPEALRVEAQADEVERFVVGAVVHHRGAVLIVRHNDLDEFFPGIEELPSGGVEAGETLAEALDRELLEEVGFGAGGIDCDFRIGSEQLRQAH</sequence>
<dbReference type="GO" id="GO:0035539">
    <property type="term" value="F:8-oxo-7,8-dihydrodeoxyguanosine triphosphate pyrophosphatase activity"/>
    <property type="evidence" value="ECO:0007669"/>
    <property type="project" value="UniProtKB-EC"/>
</dbReference>
<keyword evidence="6" id="KW-1185">Reference proteome</keyword>
<evidence type="ECO:0000313" key="6">
    <source>
        <dbReference type="Proteomes" id="UP000234382"/>
    </source>
</evidence>
<dbReference type="InterPro" id="IPR015797">
    <property type="entry name" value="NUDIX_hydrolase-like_dom_sf"/>
</dbReference>
<evidence type="ECO:0000256" key="1">
    <source>
        <dbReference type="ARBA" id="ARBA00005582"/>
    </source>
</evidence>
<organism evidence="5 6">
    <name type="scientific">Brevibacterium iodinum ATCC 49514</name>
    <dbReference type="NCBI Taxonomy" id="1255616"/>
    <lineage>
        <taxon>Bacteria</taxon>
        <taxon>Bacillati</taxon>
        <taxon>Actinomycetota</taxon>
        <taxon>Actinomycetes</taxon>
        <taxon>Micrococcales</taxon>
        <taxon>Brevibacteriaceae</taxon>
        <taxon>Brevibacterium</taxon>
    </lineage>
</organism>
<dbReference type="Gene3D" id="3.90.79.10">
    <property type="entry name" value="Nucleoside Triphosphate Pyrophosphohydrolase"/>
    <property type="match status" value="1"/>
</dbReference>
<comment type="similarity">
    <text evidence="1 3">Belongs to the Nudix hydrolase family.</text>
</comment>
<dbReference type="SUPFAM" id="SSF55811">
    <property type="entry name" value="Nudix"/>
    <property type="match status" value="1"/>
</dbReference>
<feature type="domain" description="Nudix hydrolase" evidence="4">
    <location>
        <begin position="17"/>
        <end position="95"/>
    </location>
</feature>
<evidence type="ECO:0000313" key="5">
    <source>
        <dbReference type="EMBL" id="SMX74668.1"/>
    </source>
</evidence>
<dbReference type="PROSITE" id="PS51462">
    <property type="entry name" value="NUDIX"/>
    <property type="match status" value="1"/>
</dbReference>
<dbReference type="InterPro" id="IPR000086">
    <property type="entry name" value="NUDIX_hydrolase_dom"/>
</dbReference>
<name>A0A2H1IHK2_9MICO</name>
<dbReference type="CDD" id="cd02883">
    <property type="entry name" value="NUDIX_Hydrolase"/>
    <property type="match status" value="1"/>
</dbReference>
<dbReference type="InterPro" id="IPR020084">
    <property type="entry name" value="NUDIX_hydrolase_CS"/>
</dbReference>
<dbReference type="InterPro" id="IPR020476">
    <property type="entry name" value="Nudix_hydrolase"/>
</dbReference>
<evidence type="ECO:0000259" key="4">
    <source>
        <dbReference type="PROSITE" id="PS51462"/>
    </source>
</evidence>
<evidence type="ECO:0000256" key="2">
    <source>
        <dbReference type="ARBA" id="ARBA00022801"/>
    </source>
</evidence>
<dbReference type="Proteomes" id="UP000234382">
    <property type="component" value="Unassembled WGS sequence"/>
</dbReference>
<protein>
    <submittedName>
        <fullName evidence="5">NUDIX domain-containing protein</fullName>
        <ecNumber evidence="5">3.6.1.55</ecNumber>
    </submittedName>
</protein>
<dbReference type="PRINTS" id="PR00502">
    <property type="entry name" value="NUDIXFAMILY"/>
</dbReference>